<dbReference type="GeneID" id="70251435"/>
<name>A0AAD4KKV7_9EURO</name>
<evidence type="ECO:0000256" key="3">
    <source>
        <dbReference type="PROSITE-ProRule" id="PRU00023"/>
    </source>
</evidence>
<organism evidence="6 7">
    <name type="scientific">Talaromyces proteolyticus</name>
    <dbReference type="NCBI Taxonomy" id="1131652"/>
    <lineage>
        <taxon>Eukaryota</taxon>
        <taxon>Fungi</taxon>
        <taxon>Dikarya</taxon>
        <taxon>Ascomycota</taxon>
        <taxon>Pezizomycotina</taxon>
        <taxon>Eurotiomycetes</taxon>
        <taxon>Eurotiomycetidae</taxon>
        <taxon>Eurotiales</taxon>
        <taxon>Trichocomaceae</taxon>
        <taxon>Talaromyces</taxon>
        <taxon>Talaromyces sect. Bacilispori</taxon>
    </lineage>
</organism>
<evidence type="ECO:0000256" key="1">
    <source>
        <dbReference type="ARBA" id="ARBA00022737"/>
    </source>
</evidence>
<evidence type="ECO:0000313" key="6">
    <source>
        <dbReference type="EMBL" id="KAH8690748.1"/>
    </source>
</evidence>
<protein>
    <submittedName>
        <fullName evidence="6">Ankyrin repeat-containing domain protein</fullName>
    </submittedName>
</protein>
<dbReference type="Proteomes" id="UP001201262">
    <property type="component" value="Unassembled WGS sequence"/>
</dbReference>
<dbReference type="SMART" id="SM00248">
    <property type="entry name" value="ANK"/>
    <property type="match status" value="4"/>
</dbReference>
<sequence length="368" mass="41372">MPPPMLTTPTNFLRKLMGANENAQLNLVERRRLQNRLAQRKFREKKRLAEGSVQVDATLGRNGSFQSSPMDSAAGNDEVVAVSAVMPLSAEHLTDEPELENTHIELDTIDQLMYQTNNNIFLPSLNPPALQQPLEHSTPQKMTSWDLMSWNTPQSSTANNEPFQLHDSQIYGTRPHRRASESDMPSSMPAHSLAPSHNNDFSRLITTSKKTGWVGSLHIAAQRGHEQILRVLILRSDMDVNEQDSDGRTPLIHAVIEDHESIVRLLLEQGARIGIFECDDRSAIHWAVLRRNVRILVLLLNHRLEHEPSLVIDTYDKTGWTPLHMAIERGFEPGMVLLLQMGADINAKAHKCPYAGNVIGLLDRSKKP</sequence>
<proteinExistence type="predicted"/>
<dbReference type="SUPFAM" id="SSF57959">
    <property type="entry name" value="Leucine zipper domain"/>
    <property type="match status" value="1"/>
</dbReference>
<dbReference type="EMBL" id="JAJTJA010000013">
    <property type="protein sequence ID" value="KAH8690748.1"/>
    <property type="molecule type" value="Genomic_DNA"/>
</dbReference>
<feature type="domain" description="BZIP" evidence="5">
    <location>
        <begin position="30"/>
        <end position="45"/>
    </location>
</feature>
<keyword evidence="1" id="KW-0677">Repeat</keyword>
<feature type="repeat" description="ANK" evidence="3">
    <location>
        <begin position="318"/>
        <end position="350"/>
    </location>
</feature>
<accession>A0AAD4KKV7</accession>
<dbReference type="InterPro" id="IPR002110">
    <property type="entry name" value="Ankyrin_rpt"/>
</dbReference>
<evidence type="ECO:0000259" key="5">
    <source>
        <dbReference type="PROSITE" id="PS00036"/>
    </source>
</evidence>
<dbReference type="PANTHER" id="PTHR24198">
    <property type="entry name" value="ANKYRIN REPEAT AND PROTEIN KINASE DOMAIN-CONTAINING PROTEIN"/>
    <property type="match status" value="1"/>
</dbReference>
<dbReference type="RefSeq" id="XP_046066944.1">
    <property type="nucleotide sequence ID" value="XM_046221148.1"/>
</dbReference>
<dbReference type="PROSITE" id="PS50088">
    <property type="entry name" value="ANK_REPEAT"/>
    <property type="match status" value="2"/>
</dbReference>
<dbReference type="GO" id="GO:0003700">
    <property type="term" value="F:DNA-binding transcription factor activity"/>
    <property type="evidence" value="ECO:0007669"/>
    <property type="project" value="InterPro"/>
</dbReference>
<dbReference type="Pfam" id="PF12796">
    <property type="entry name" value="Ank_2"/>
    <property type="match status" value="2"/>
</dbReference>
<keyword evidence="2 3" id="KW-0040">ANK repeat</keyword>
<dbReference type="Gene3D" id="1.25.40.20">
    <property type="entry name" value="Ankyrin repeat-containing domain"/>
    <property type="match status" value="1"/>
</dbReference>
<dbReference type="PROSITE" id="PS00036">
    <property type="entry name" value="BZIP_BASIC"/>
    <property type="match status" value="1"/>
</dbReference>
<dbReference type="AlphaFoldDB" id="A0AAD4KKV7"/>
<keyword evidence="7" id="KW-1185">Reference proteome</keyword>
<feature type="repeat" description="ANK" evidence="3">
    <location>
        <begin position="246"/>
        <end position="278"/>
    </location>
</feature>
<dbReference type="CDD" id="cd14688">
    <property type="entry name" value="bZIP_YAP"/>
    <property type="match status" value="1"/>
</dbReference>
<reference evidence="6" key="1">
    <citation type="submission" date="2021-12" db="EMBL/GenBank/DDBJ databases">
        <title>Convergent genome expansion in fungi linked to evolution of root-endophyte symbiosis.</title>
        <authorList>
            <consortium name="DOE Joint Genome Institute"/>
            <person name="Ke Y.-H."/>
            <person name="Bonito G."/>
            <person name="Liao H.-L."/>
            <person name="Looney B."/>
            <person name="Rojas-Flechas A."/>
            <person name="Nash J."/>
            <person name="Hameed K."/>
            <person name="Schadt C."/>
            <person name="Martin F."/>
            <person name="Crous P.W."/>
            <person name="Miettinen O."/>
            <person name="Magnuson J.K."/>
            <person name="Labbe J."/>
            <person name="Jacobson D."/>
            <person name="Doktycz M.J."/>
            <person name="Veneault-Fourrey C."/>
            <person name="Kuo A."/>
            <person name="Mondo S."/>
            <person name="Calhoun S."/>
            <person name="Riley R."/>
            <person name="Ohm R."/>
            <person name="LaButti K."/>
            <person name="Andreopoulos B."/>
            <person name="Pangilinan J."/>
            <person name="Nolan M."/>
            <person name="Tritt A."/>
            <person name="Clum A."/>
            <person name="Lipzen A."/>
            <person name="Daum C."/>
            <person name="Barry K."/>
            <person name="Grigoriev I.V."/>
            <person name="Vilgalys R."/>
        </authorList>
    </citation>
    <scope>NUCLEOTIDE SEQUENCE</scope>
    <source>
        <strain evidence="6">PMI_201</strain>
    </source>
</reference>
<gene>
    <name evidence="6" type="ORF">BGW36DRAFT_432537</name>
</gene>
<dbReference type="InterPro" id="IPR036770">
    <property type="entry name" value="Ankyrin_rpt-contain_sf"/>
</dbReference>
<dbReference type="PROSITE" id="PS50297">
    <property type="entry name" value="ANK_REP_REGION"/>
    <property type="match status" value="2"/>
</dbReference>
<dbReference type="InterPro" id="IPR046347">
    <property type="entry name" value="bZIP_sf"/>
</dbReference>
<dbReference type="PANTHER" id="PTHR24198:SF165">
    <property type="entry name" value="ANKYRIN REPEAT-CONTAINING PROTEIN-RELATED"/>
    <property type="match status" value="1"/>
</dbReference>
<feature type="region of interest" description="Disordered" evidence="4">
    <location>
        <begin position="176"/>
        <end position="195"/>
    </location>
</feature>
<evidence type="ECO:0000256" key="2">
    <source>
        <dbReference type="ARBA" id="ARBA00023043"/>
    </source>
</evidence>
<evidence type="ECO:0000256" key="4">
    <source>
        <dbReference type="SAM" id="MobiDB-lite"/>
    </source>
</evidence>
<evidence type="ECO:0000313" key="7">
    <source>
        <dbReference type="Proteomes" id="UP001201262"/>
    </source>
</evidence>
<dbReference type="InterPro" id="IPR004827">
    <property type="entry name" value="bZIP"/>
</dbReference>
<dbReference type="SUPFAM" id="SSF48403">
    <property type="entry name" value="Ankyrin repeat"/>
    <property type="match status" value="1"/>
</dbReference>
<comment type="caution">
    <text evidence="6">The sequence shown here is derived from an EMBL/GenBank/DDBJ whole genome shotgun (WGS) entry which is preliminary data.</text>
</comment>